<gene>
    <name evidence="2" type="ORF">PVAP13_7NG089392</name>
</gene>
<reference evidence="2 3" key="1">
    <citation type="submission" date="2020-05" db="EMBL/GenBank/DDBJ databases">
        <title>WGS assembly of Panicum virgatum.</title>
        <authorList>
            <person name="Lovell J.T."/>
            <person name="Jenkins J."/>
            <person name="Shu S."/>
            <person name="Juenger T.E."/>
            <person name="Schmutz J."/>
        </authorList>
    </citation>
    <scope>NUCLEOTIDE SEQUENCE [LARGE SCALE GENOMIC DNA]</scope>
    <source>
        <strain evidence="3">cv. AP13</strain>
    </source>
</reference>
<sequence length="94" mass="10445">MLGPLPPAAVRLPDRHCASAKHQVKHLRSLCFLFLSGLAVAIYLKVALPRFRFAGCTLISLGKMRRTITPSTFTLSVPLQLLLALLRLHLKNPF</sequence>
<proteinExistence type="predicted"/>
<organism evidence="2 3">
    <name type="scientific">Panicum virgatum</name>
    <name type="common">Blackwell switchgrass</name>
    <dbReference type="NCBI Taxonomy" id="38727"/>
    <lineage>
        <taxon>Eukaryota</taxon>
        <taxon>Viridiplantae</taxon>
        <taxon>Streptophyta</taxon>
        <taxon>Embryophyta</taxon>
        <taxon>Tracheophyta</taxon>
        <taxon>Spermatophyta</taxon>
        <taxon>Magnoliopsida</taxon>
        <taxon>Liliopsida</taxon>
        <taxon>Poales</taxon>
        <taxon>Poaceae</taxon>
        <taxon>PACMAD clade</taxon>
        <taxon>Panicoideae</taxon>
        <taxon>Panicodae</taxon>
        <taxon>Paniceae</taxon>
        <taxon>Panicinae</taxon>
        <taxon>Panicum</taxon>
        <taxon>Panicum sect. Hiantes</taxon>
    </lineage>
</organism>
<feature type="transmembrane region" description="Helical" evidence="1">
    <location>
        <begin position="68"/>
        <end position="88"/>
    </location>
</feature>
<dbReference type="EMBL" id="CM029050">
    <property type="protein sequence ID" value="KAG2564639.1"/>
    <property type="molecule type" value="Genomic_DNA"/>
</dbReference>
<feature type="transmembrane region" description="Helical" evidence="1">
    <location>
        <begin position="30"/>
        <end position="48"/>
    </location>
</feature>
<name>A0A8T0PVY8_PANVG</name>
<evidence type="ECO:0000313" key="2">
    <source>
        <dbReference type="EMBL" id="KAG2564639.1"/>
    </source>
</evidence>
<evidence type="ECO:0000313" key="3">
    <source>
        <dbReference type="Proteomes" id="UP000823388"/>
    </source>
</evidence>
<keyword evidence="1" id="KW-0472">Membrane</keyword>
<keyword evidence="1" id="KW-0812">Transmembrane</keyword>
<comment type="caution">
    <text evidence="2">The sequence shown here is derived from an EMBL/GenBank/DDBJ whole genome shotgun (WGS) entry which is preliminary data.</text>
</comment>
<evidence type="ECO:0000256" key="1">
    <source>
        <dbReference type="SAM" id="Phobius"/>
    </source>
</evidence>
<dbReference type="Proteomes" id="UP000823388">
    <property type="component" value="Chromosome 7N"/>
</dbReference>
<keyword evidence="1" id="KW-1133">Transmembrane helix</keyword>
<dbReference type="AlphaFoldDB" id="A0A8T0PVY8"/>
<accession>A0A8T0PVY8</accession>
<protein>
    <submittedName>
        <fullName evidence="2">Uncharacterized protein</fullName>
    </submittedName>
</protein>
<keyword evidence="3" id="KW-1185">Reference proteome</keyword>